<feature type="domain" description="THIF-type NAD/FAD binding fold" evidence="1">
    <location>
        <begin position="15"/>
        <end position="314"/>
    </location>
</feature>
<protein>
    <submittedName>
        <fullName evidence="2">SUMO-activating enzyme (SAE)</fullName>
    </submittedName>
</protein>
<dbReference type="InterPro" id="IPR000594">
    <property type="entry name" value="ThiF_NAD_FAD-bd"/>
</dbReference>
<dbReference type="PANTHER" id="PTHR10953">
    <property type="entry name" value="UBIQUITIN-ACTIVATING ENZYME E1"/>
    <property type="match status" value="1"/>
</dbReference>
<accession>A0A1V9ZWX8</accession>
<evidence type="ECO:0000259" key="1">
    <source>
        <dbReference type="Pfam" id="PF00899"/>
    </source>
</evidence>
<sequence length="323" mass="35570">MEPEAELTAQEAAVYDRQMRLWGVEAQRRLQNSHVLISGLTQLGSELAKNLVLSGMNVTLHDHEIVTQAHVESQFLLRQEHIGHNRAQACLAAVCELNPLVKVAAEIKPLGELLCEYFDKFSVICVMSASRKLQLHLDAICREKSIAFYAGHSFGLTGIFFADLNKHTYRRNTPVGTTDNAPAEAPPAITIEFPSLEASQHVRWADLKSARKRGPGIPRPYVAYQLLLDYYDIHNKFPTTASASEFTSLATSKLVKQGLPADFFTAQELSTLASVAQADIVPVCAITAGILGQEVIKAISLKDEPLCNYFYFDGSAGTIRRIG</sequence>
<dbReference type="AlphaFoldDB" id="A0A1V9ZWX8"/>
<dbReference type="STRING" id="74557.A0A1V9ZWX8"/>
<reference evidence="2 3" key="1">
    <citation type="journal article" date="2014" name="Genome Biol. Evol.">
        <title>The secreted proteins of Achlya hypogyna and Thraustotheca clavata identify the ancestral oomycete secretome and reveal gene acquisitions by horizontal gene transfer.</title>
        <authorList>
            <person name="Misner I."/>
            <person name="Blouin N."/>
            <person name="Leonard G."/>
            <person name="Richards T.A."/>
            <person name="Lane C.E."/>
        </authorList>
    </citation>
    <scope>NUCLEOTIDE SEQUENCE [LARGE SCALE GENOMIC DNA]</scope>
    <source>
        <strain evidence="2 3">ATCC 34112</strain>
    </source>
</reference>
<dbReference type="SUPFAM" id="SSF69572">
    <property type="entry name" value="Activating enzymes of the ubiquitin-like proteins"/>
    <property type="match status" value="1"/>
</dbReference>
<dbReference type="Proteomes" id="UP000243217">
    <property type="component" value="Unassembled WGS sequence"/>
</dbReference>
<dbReference type="InterPro" id="IPR035985">
    <property type="entry name" value="Ubiquitin-activating_enz"/>
</dbReference>
<dbReference type="GO" id="GO:0019948">
    <property type="term" value="F:SUMO activating enzyme activity"/>
    <property type="evidence" value="ECO:0007669"/>
    <property type="project" value="TreeGrafter"/>
</dbReference>
<name>A0A1V9ZWX8_9STRA</name>
<dbReference type="OrthoDB" id="10252231at2759"/>
<dbReference type="GO" id="GO:0016925">
    <property type="term" value="P:protein sumoylation"/>
    <property type="evidence" value="ECO:0007669"/>
    <property type="project" value="TreeGrafter"/>
</dbReference>
<organism evidence="2 3">
    <name type="scientific">Thraustotheca clavata</name>
    <dbReference type="NCBI Taxonomy" id="74557"/>
    <lineage>
        <taxon>Eukaryota</taxon>
        <taxon>Sar</taxon>
        <taxon>Stramenopiles</taxon>
        <taxon>Oomycota</taxon>
        <taxon>Saprolegniomycetes</taxon>
        <taxon>Saprolegniales</taxon>
        <taxon>Achlyaceae</taxon>
        <taxon>Thraustotheca</taxon>
    </lineage>
</organism>
<evidence type="ECO:0000313" key="3">
    <source>
        <dbReference type="Proteomes" id="UP000243217"/>
    </source>
</evidence>
<dbReference type="Pfam" id="PF00899">
    <property type="entry name" value="ThiF"/>
    <property type="match status" value="1"/>
</dbReference>
<dbReference type="EMBL" id="JNBS01001117">
    <property type="protein sequence ID" value="OQS02523.1"/>
    <property type="molecule type" value="Genomic_DNA"/>
</dbReference>
<dbReference type="GO" id="GO:0005737">
    <property type="term" value="C:cytoplasm"/>
    <property type="evidence" value="ECO:0007669"/>
    <property type="project" value="TreeGrafter"/>
</dbReference>
<dbReference type="PANTHER" id="PTHR10953:SF162">
    <property type="entry name" value="SUMO-ACTIVATING ENZYME SUBUNIT 1"/>
    <property type="match status" value="1"/>
</dbReference>
<dbReference type="GO" id="GO:0031510">
    <property type="term" value="C:SUMO activating enzyme complex"/>
    <property type="evidence" value="ECO:0007669"/>
    <property type="project" value="TreeGrafter"/>
</dbReference>
<gene>
    <name evidence="2" type="ORF">THRCLA_05102</name>
</gene>
<proteinExistence type="predicted"/>
<comment type="caution">
    <text evidence="2">The sequence shown here is derived from an EMBL/GenBank/DDBJ whole genome shotgun (WGS) entry which is preliminary data.</text>
</comment>
<dbReference type="Gene3D" id="3.40.50.720">
    <property type="entry name" value="NAD(P)-binding Rossmann-like Domain"/>
    <property type="match status" value="1"/>
</dbReference>
<keyword evidence="3" id="KW-1185">Reference proteome</keyword>
<dbReference type="InterPro" id="IPR045886">
    <property type="entry name" value="ThiF/MoeB/HesA"/>
</dbReference>
<evidence type="ECO:0000313" key="2">
    <source>
        <dbReference type="EMBL" id="OQS02523.1"/>
    </source>
</evidence>